<dbReference type="EMBL" id="MCBQ01002570">
    <property type="protein sequence ID" value="RKF82365.1"/>
    <property type="molecule type" value="Genomic_DNA"/>
</dbReference>
<sequence>GIRIARDQDSGESFYNAPEPHQTASDQAPSWAFSTTPRKFSGIENSQYPQFRSLIEAKLRIDANAMWNEKERVWYDYGCLTDVALRRIHPWIEFAKGKEQFTVAEFLDRLDKAFGDPEKITKAINKLNSIRQGNRSFREFLQDFQ</sequence>
<dbReference type="STRING" id="62708.A0A420J6G0"/>
<evidence type="ECO:0000313" key="3">
    <source>
        <dbReference type="EMBL" id="RKF82365.1"/>
    </source>
</evidence>
<evidence type="ECO:0000259" key="2">
    <source>
        <dbReference type="Pfam" id="PF03732"/>
    </source>
</evidence>
<accession>A0A420J6G0</accession>
<dbReference type="InterPro" id="IPR005162">
    <property type="entry name" value="Retrotrans_gag_dom"/>
</dbReference>
<keyword evidence="4" id="KW-1185">Reference proteome</keyword>
<dbReference type="Pfam" id="PF03732">
    <property type="entry name" value="Retrotrans_gag"/>
    <property type="match status" value="1"/>
</dbReference>
<evidence type="ECO:0000313" key="4">
    <source>
        <dbReference type="Proteomes" id="UP000283383"/>
    </source>
</evidence>
<gene>
    <name evidence="3" type="ORF">GcM3_025028</name>
</gene>
<proteinExistence type="predicted"/>
<feature type="non-terminal residue" evidence="3">
    <location>
        <position position="1"/>
    </location>
</feature>
<protein>
    <recommendedName>
        <fullName evidence="2">Retrotransposon gag domain-containing protein</fullName>
    </recommendedName>
</protein>
<reference evidence="3 4" key="1">
    <citation type="journal article" date="2018" name="BMC Genomics">
        <title>Comparative genome analyses reveal sequence features reflecting distinct modes of host-adaptation between dicot and monocot powdery mildew.</title>
        <authorList>
            <person name="Wu Y."/>
            <person name="Ma X."/>
            <person name="Pan Z."/>
            <person name="Kale S.D."/>
            <person name="Song Y."/>
            <person name="King H."/>
            <person name="Zhang Q."/>
            <person name="Presley C."/>
            <person name="Deng X."/>
            <person name="Wei C.I."/>
            <person name="Xiao S."/>
        </authorList>
    </citation>
    <scope>NUCLEOTIDE SEQUENCE [LARGE SCALE GENOMIC DNA]</scope>
    <source>
        <strain evidence="3">UMSG3</strain>
    </source>
</reference>
<comment type="caution">
    <text evidence="3">The sequence shown here is derived from an EMBL/GenBank/DDBJ whole genome shotgun (WGS) entry which is preliminary data.</text>
</comment>
<feature type="compositionally biased region" description="Polar residues" evidence="1">
    <location>
        <begin position="22"/>
        <end position="31"/>
    </location>
</feature>
<feature type="region of interest" description="Disordered" evidence="1">
    <location>
        <begin position="1"/>
        <end position="31"/>
    </location>
</feature>
<evidence type="ECO:0000256" key="1">
    <source>
        <dbReference type="SAM" id="MobiDB-lite"/>
    </source>
</evidence>
<dbReference type="AlphaFoldDB" id="A0A420J6G0"/>
<feature type="domain" description="Retrotransposon gag" evidence="2">
    <location>
        <begin position="89"/>
        <end position="145"/>
    </location>
</feature>
<name>A0A420J6G0_9PEZI</name>
<organism evidence="3 4">
    <name type="scientific">Golovinomyces cichoracearum</name>
    <dbReference type="NCBI Taxonomy" id="62708"/>
    <lineage>
        <taxon>Eukaryota</taxon>
        <taxon>Fungi</taxon>
        <taxon>Dikarya</taxon>
        <taxon>Ascomycota</taxon>
        <taxon>Pezizomycotina</taxon>
        <taxon>Leotiomycetes</taxon>
        <taxon>Erysiphales</taxon>
        <taxon>Erysiphaceae</taxon>
        <taxon>Golovinomyces</taxon>
    </lineage>
</organism>
<dbReference type="Proteomes" id="UP000283383">
    <property type="component" value="Unassembled WGS sequence"/>
</dbReference>